<gene>
    <name evidence="4" type="ORF">H9894_06300</name>
</gene>
<feature type="domain" description="Putative metallopeptidase" evidence="3">
    <location>
        <begin position="31"/>
        <end position="336"/>
    </location>
</feature>
<evidence type="ECO:0000313" key="5">
    <source>
        <dbReference type="Proteomes" id="UP000886752"/>
    </source>
</evidence>
<dbReference type="Proteomes" id="UP000886752">
    <property type="component" value="Unassembled WGS sequence"/>
</dbReference>
<dbReference type="InterPro" id="IPR018698">
    <property type="entry name" value="VWA-like_dom"/>
</dbReference>
<evidence type="ECO:0000259" key="2">
    <source>
        <dbReference type="Pfam" id="PF09967"/>
    </source>
</evidence>
<sequence length="469" mass="52301">MNGQEQSGPVTETQKRAEQEQEALDIMRRVRARLVTEHPFFGDLALRLALKADRSCRDLWTDGRTLAFNPLYAITLSEDRLAGAQAHEVLHLVLGHHLRRANRERTLWNKACDLAINSILLKAGFQLPDGFFYDADLAGMSADEIYEVLQARLTEEAQKGRQRQGRQNLTGMADKSGAALPGQRASSLGMSAPNDGSGKAEDGEDERERSRQEGRGVKPVTGRAGTGKKSSEPIPRFDGEVRDLPDVSLEDGQGAESARRDAEREADVLLTQAVSRARNMGVLPAGLERELGRAEPASLDWQELLQRFLSSCADNDYTWTVPNRRYLCQDIYMPSRWEQRLNHVVVAIDTSGSVDTATLTLFLSELHRVLEFFETTITVLFHDTRVQRLQTISHFDLPGTLMPVGGGGTDFRPIPEALEREGLAPTCLVWFTDLQCTRFPAEPDYPVLWICPRRGGETPPFGELVVMHP</sequence>
<accession>A0A9D1TQT9</accession>
<dbReference type="InterPro" id="IPR025154">
    <property type="entry name" value="Put_metallopeptidase_dom"/>
</dbReference>
<dbReference type="PANTHER" id="PTHR38730:SF1">
    <property type="entry name" value="SLL7028 PROTEIN"/>
    <property type="match status" value="1"/>
</dbReference>
<evidence type="ECO:0000256" key="1">
    <source>
        <dbReference type="SAM" id="MobiDB-lite"/>
    </source>
</evidence>
<feature type="domain" description="VWA-like" evidence="2">
    <location>
        <begin position="344"/>
        <end position="467"/>
    </location>
</feature>
<dbReference type="PANTHER" id="PTHR38730">
    <property type="entry name" value="SLL7028 PROTEIN"/>
    <property type="match status" value="1"/>
</dbReference>
<feature type="region of interest" description="Disordered" evidence="1">
    <location>
        <begin position="157"/>
        <end position="264"/>
    </location>
</feature>
<dbReference type="SUPFAM" id="SSF53300">
    <property type="entry name" value="vWA-like"/>
    <property type="match status" value="1"/>
</dbReference>
<dbReference type="EMBL" id="DXHV01000062">
    <property type="protein sequence ID" value="HIW00786.1"/>
    <property type="molecule type" value="Genomic_DNA"/>
</dbReference>
<dbReference type="InterPro" id="IPR036465">
    <property type="entry name" value="vWFA_dom_sf"/>
</dbReference>
<comment type="caution">
    <text evidence="4">The sequence shown here is derived from an EMBL/GenBank/DDBJ whole genome shotgun (WGS) entry which is preliminary data.</text>
</comment>
<feature type="compositionally biased region" description="Basic and acidic residues" evidence="1">
    <location>
        <begin position="198"/>
        <end position="216"/>
    </location>
</feature>
<feature type="compositionally biased region" description="Basic and acidic residues" evidence="1">
    <location>
        <begin position="229"/>
        <end position="245"/>
    </location>
</feature>
<reference evidence="4" key="2">
    <citation type="submission" date="2021-04" db="EMBL/GenBank/DDBJ databases">
        <authorList>
            <person name="Gilroy R."/>
        </authorList>
    </citation>
    <scope>NUCLEOTIDE SEQUENCE</scope>
    <source>
        <strain evidence="4">ChiHecec2B26-446</strain>
    </source>
</reference>
<dbReference type="Pfam" id="PF13203">
    <property type="entry name" value="DUF2201_N"/>
    <property type="match status" value="1"/>
</dbReference>
<reference evidence="4" key="1">
    <citation type="journal article" date="2021" name="PeerJ">
        <title>Extensive microbial diversity within the chicken gut microbiome revealed by metagenomics and culture.</title>
        <authorList>
            <person name="Gilroy R."/>
            <person name="Ravi A."/>
            <person name="Getino M."/>
            <person name="Pursley I."/>
            <person name="Horton D.L."/>
            <person name="Alikhan N.F."/>
            <person name="Baker D."/>
            <person name="Gharbi K."/>
            <person name="Hall N."/>
            <person name="Watson M."/>
            <person name="Adriaenssens E.M."/>
            <person name="Foster-Nyarko E."/>
            <person name="Jarju S."/>
            <person name="Secka A."/>
            <person name="Antonio M."/>
            <person name="Oren A."/>
            <person name="Chaudhuri R.R."/>
            <person name="La Ragione R."/>
            <person name="Hildebrand F."/>
            <person name="Pallen M.J."/>
        </authorList>
    </citation>
    <scope>NUCLEOTIDE SEQUENCE</scope>
    <source>
        <strain evidence="4">ChiHecec2B26-446</strain>
    </source>
</reference>
<proteinExistence type="predicted"/>
<dbReference type="Pfam" id="PF09967">
    <property type="entry name" value="DUF2201"/>
    <property type="match status" value="1"/>
</dbReference>
<name>A0A9D1TQT9_9BACT</name>
<protein>
    <recommendedName>
        <fullName evidence="6">Metallopeptidase domain-containing protein</fullName>
    </recommendedName>
</protein>
<evidence type="ECO:0008006" key="6">
    <source>
        <dbReference type="Google" id="ProtNLM"/>
    </source>
</evidence>
<dbReference type="AlphaFoldDB" id="A0A9D1TQT9"/>
<organism evidence="4 5">
    <name type="scientific">Candidatus Desulfovibrio intestinipullorum</name>
    <dbReference type="NCBI Taxonomy" id="2838536"/>
    <lineage>
        <taxon>Bacteria</taxon>
        <taxon>Pseudomonadati</taxon>
        <taxon>Thermodesulfobacteriota</taxon>
        <taxon>Desulfovibrionia</taxon>
        <taxon>Desulfovibrionales</taxon>
        <taxon>Desulfovibrionaceae</taxon>
        <taxon>Desulfovibrio</taxon>
    </lineage>
</organism>
<evidence type="ECO:0000313" key="4">
    <source>
        <dbReference type="EMBL" id="HIW00786.1"/>
    </source>
</evidence>
<evidence type="ECO:0000259" key="3">
    <source>
        <dbReference type="Pfam" id="PF13203"/>
    </source>
</evidence>